<evidence type="ECO:0000256" key="3">
    <source>
        <dbReference type="ARBA" id="ARBA00023163"/>
    </source>
</evidence>
<sequence>MIALDQSDPTPPFEQIRAQLHAAIRAGTLPSGARLPAIRQLAGDLRVAPGTVARAYRQLETDGLVTSNRSHGTTVAADNAVSDSTTDAAKAFTTTVAANGTSLDDALAAVRATWPPTRTS</sequence>
<dbReference type="InterPro" id="IPR036390">
    <property type="entry name" value="WH_DNA-bd_sf"/>
</dbReference>
<dbReference type="SUPFAM" id="SSF46785">
    <property type="entry name" value="Winged helix' DNA-binding domain"/>
    <property type="match status" value="1"/>
</dbReference>
<gene>
    <name evidence="5" type="ORF">ACFSBI_12530</name>
</gene>
<evidence type="ECO:0000259" key="4">
    <source>
        <dbReference type="PROSITE" id="PS50949"/>
    </source>
</evidence>
<evidence type="ECO:0000256" key="2">
    <source>
        <dbReference type="ARBA" id="ARBA00023125"/>
    </source>
</evidence>
<dbReference type="PROSITE" id="PS50949">
    <property type="entry name" value="HTH_GNTR"/>
    <property type="match status" value="1"/>
</dbReference>
<dbReference type="Gene3D" id="1.10.10.10">
    <property type="entry name" value="Winged helix-like DNA-binding domain superfamily/Winged helix DNA-binding domain"/>
    <property type="match status" value="1"/>
</dbReference>
<dbReference type="SMART" id="SM00345">
    <property type="entry name" value="HTH_GNTR"/>
    <property type="match status" value="1"/>
</dbReference>
<protein>
    <submittedName>
        <fullName evidence="5">GntR family transcriptional regulator</fullName>
    </submittedName>
</protein>
<dbReference type="Pfam" id="PF00392">
    <property type="entry name" value="GntR"/>
    <property type="match status" value="1"/>
</dbReference>
<proteinExistence type="predicted"/>
<keyword evidence="1" id="KW-0805">Transcription regulation</keyword>
<evidence type="ECO:0000313" key="5">
    <source>
        <dbReference type="EMBL" id="MFD1722377.1"/>
    </source>
</evidence>
<keyword evidence="3" id="KW-0804">Transcription</keyword>
<dbReference type="InterPro" id="IPR000524">
    <property type="entry name" value="Tscrpt_reg_HTH_GntR"/>
</dbReference>
<dbReference type="PANTHER" id="PTHR38445:SF9">
    <property type="entry name" value="HTH-TYPE TRANSCRIPTIONAL REPRESSOR YTRA"/>
    <property type="match status" value="1"/>
</dbReference>
<accession>A0ABW4LH28</accession>
<feature type="domain" description="HTH gntR-type" evidence="4">
    <location>
        <begin position="10"/>
        <end position="78"/>
    </location>
</feature>
<dbReference type="PANTHER" id="PTHR38445">
    <property type="entry name" value="HTH-TYPE TRANSCRIPTIONAL REPRESSOR YTRA"/>
    <property type="match status" value="1"/>
</dbReference>
<reference evidence="6" key="1">
    <citation type="journal article" date="2019" name="Int. J. Syst. Evol. Microbiol.">
        <title>The Global Catalogue of Microorganisms (GCM) 10K type strain sequencing project: providing services to taxonomists for standard genome sequencing and annotation.</title>
        <authorList>
            <consortium name="The Broad Institute Genomics Platform"/>
            <consortium name="The Broad Institute Genome Sequencing Center for Infectious Disease"/>
            <person name="Wu L."/>
            <person name="Ma J."/>
        </authorList>
    </citation>
    <scope>NUCLEOTIDE SEQUENCE [LARGE SCALE GENOMIC DNA]</scope>
    <source>
        <strain evidence="6">CGMCC 1.12471</strain>
    </source>
</reference>
<name>A0ABW4LH28_9MICO</name>
<organism evidence="5 6">
    <name type="scientific">Amnibacterium endophyticum</name>
    <dbReference type="NCBI Taxonomy" id="2109337"/>
    <lineage>
        <taxon>Bacteria</taxon>
        <taxon>Bacillati</taxon>
        <taxon>Actinomycetota</taxon>
        <taxon>Actinomycetes</taxon>
        <taxon>Micrococcales</taxon>
        <taxon>Microbacteriaceae</taxon>
        <taxon>Amnibacterium</taxon>
    </lineage>
</organism>
<dbReference type="InterPro" id="IPR036388">
    <property type="entry name" value="WH-like_DNA-bd_sf"/>
</dbReference>
<keyword evidence="2" id="KW-0238">DNA-binding</keyword>
<dbReference type="CDD" id="cd07377">
    <property type="entry name" value="WHTH_GntR"/>
    <property type="match status" value="1"/>
</dbReference>
<evidence type="ECO:0000313" key="6">
    <source>
        <dbReference type="Proteomes" id="UP001597347"/>
    </source>
</evidence>
<dbReference type="Proteomes" id="UP001597347">
    <property type="component" value="Unassembled WGS sequence"/>
</dbReference>
<comment type="caution">
    <text evidence="5">The sequence shown here is derived from an EMBL/GenBank/DDBJ whole genome shotgun (WGS) entry which is preliminary data.</text>
</comment>
<evidence type="ECO:0000256" key="1">
    <source>
        <dbReference type="ARBA" id="ARBA00023015"/>
    </source>
</evidence>
<keyword evidence="6" id="KW-1185">Reference proteome</keyword>
<dbReference type="EMBL" id="JBHUEA010000019">
    <property type="protein sequence ID" value="MFD1722377.1"/>
    <property type="molecule type" value="Genomic_DNA"/>
</dbReference>
<dbReference type="RefSeq" id="WP_377935421.1">
    <property type="nucleotide sequence ID" value="NZ_JBHUEA010000019.1"/>
</dbReference>